<keyword evidence="2" id="KW-0489">Methyltransferase</keyword>
<accession>A0ABV4T4P2</accession>
<dbReference type="EMBL" id="JARRIG010000005">
    <property type="protein sequence ID" value="MFA4804826.1"/>
    <property type="molecule type" value="Genomic_DNA"/>
</dbReference>
<protein>
    <submittedName>
        <fullName evidence="2">Class I SAM-dependent methyltransferase</fullName>
        <ecNumber evidence="2">2.1.-.-</ecNumber>
    </submittedName>
</protein>
<dbReference type="PANTHER" id="PTHR43861">
    <property type="entry name" value="TRANS-ACONITATE 2-METHYLTRANSFERASE-RELATED"/>
    <property type="match status" value="1"/>
</dbReference>
<evidence type="ECO:0000313" key="2">
    <source>
        <dbReference type="EMBL" id="MFA4804826.1"/>
    </source>
</evidence>
<dbReference type="GO" id="GO:0032259">
    <property type="term" value="P:methylation"/>
    <property type="evidence" value="ECO:0007669"/>
    <property type="project" value="UniProtKB-KW"/>
</dbReference>
<dbReference type="Gene3D" id="3.40.50.150">
    <property type="entry name" value="Vaccinia Virus protein VP39"/>
    <property type="match status" value="1"/>
</dbReference>
<dbReference type="CDD" id="cd02440">
    <property type="entry name" value="AdoMet_MTases"/>
    <property type="match status" value="1"/>
</dbReference>
<dbReference type="EC" id="2.1.-.-" evidence="2"/>
<organism evidence="2 3">
    <name type="scientific">Pyrococcus kukulkanii</name>
    <dbReference type="NCBI Taxonomy" id="1609559"/>
    <lineage>
        <taxon>Archaea</taxon>
        <taxon>Methanobacteriati</taxon>
        <taxon>Methanobacteriota</taxon>
        <taxon>Thermococci</taxon>
        <taxon>Thermococcales</taxon>
        <taxon>Thermococcaceae</taxon>
        <taxon>Pyrococcus</taxon>
    </lineage>
</organism>
<dbReference type="InterPro" id="IPR029063">
    <property type="entry name" value="SAM-dependent_MTases_sf"/>
</dbReference>
<dbReference type="GO" id="GO:0008168">
    <property type="term" value="F:methyltransferase activity"/>
    <property type="evidence" value="ECO:0007669"/>
    <property type="project" value="UniProtKB-KW"/>
</dbReference>
<dbReference type="InterPro" id="IPR013216">
    <property type="entry name" value="Methyltransf_11"/>
</dbReference>
<dbReference type="SUPFAM" id="SSF53335">
    <property type="entry name" value="S-adenosyl-L-methionine-dependent methyltransferases"/>
    <property type="match status" value="1"/>
</dbReference>
<name>A0ABV4T4P2_9EURY</name>
<dbReference type="Proteomes" id="UP001571980">
    <property type="component" value="Unassembled WGS sequence"/>
</dbReference>
<keyword evidence="2" id="KW-0808">Transferase</keyword>
<evidence type="ECO:0000259" key="1">
    <source>
        <dbReference type="Pfam" id="PF08241"/>
    </source>
</evidence>
<keyword evidence="3" id="KW-1185">Reference proteome</keyword>
<dbReference type="Pfam" id="PF08241">
    <property type="entry name" value="Methyltransf_11"/>
    <property type="match status" value="1"/>
</dbReference>
<proteinExistence type="predicted"/>
<reference evidence="2 3" key="1">
    <citation type="submission" date="2023-03" db="EMBL/GenBank/DDBJ databases">
        <title>Speciation in Pyrococcus: adaptation to high temperature as a mechanism.</title>
        <authorList>
            <person name="Gu J."/>
        </authorList>
    </citation>
    <scope>NUCLEOTIDE SEQUENCE [LARGE SCALE GENOMIC DNA]</scope>
    <source>
        <strain evidence="2 3">LMOA34</strain>
    </source>
</reference>
<gene>
    <name evidence="2" type="ORF">P8X34_08820</name>
</gene>
<comment type="caution">
    <text evidence="2">The sequence shown here is derived from an EMBL/GenBank/DDBJ whole genome shotgun (WGS) entry which is preliminary data.</text>
</comment>
<sequence length="128" mass="14666">MEWKDCKHSREAGKYYSLNQETFLNFLRKHKIRAKRVLDIGCGGGELTLKIAEAVGAEEVYGVHINDKAIKAASSKGIEVVKYNIENGLPFEDNFFDLITANQVFEHINNTKLLFSETFRILKIRDML</sequence>
<evidence type="ECO:0000313" key="3">
    <source>
        <dbReference type="Proteomes" id="UP001571980"/>
    </source>
</evidence>
<dbReference type="RefSeq" id="WP_372824072.1">
    <property type="nucleotide sequence ID" value="NZ_JARRIF010000005.1"/>
</dbReference>
<feature type="domain" description="Methyltransferase type 11" evidence="1">
    <location>
        <begin position="38"/>
        <end position="123"/>
    </location>
</feature>